<dbReference type="InterPro" id="IPR025997">
    <property type="entry name" value="SBP_2_dom"/>
</dbReference>
<accession>C0Q932</accession>
<dbReference type="GO" id="GO:0016787">
    <property type="term" value="F:hydrolase activity"/>
    <property type="evidence" value="ECO:0007669"/>
    <property type="project" value="UniProtKB-KW"/>
</dbReference>
<dbReference type="InterPro" id="IPR028082">
    <property type="entry name" value="Peripla_BP_I"/>
</dbReference>
<evidence type="ECO:0000256" key="2">
    <source>
        <dbReference type="ARBA" id="ARBA00007639"/>
    </source>
</evidence>
<gene>
    <name evidence="5" type="primary">rbsB</name>
    <name evidence="5" type="ordered locus">HRM2_34620</name>
</gene>
<dbReference type="GO" id="GO:0030246">
    <property type="term" value="F:carbohydrate binding"/>
    <property type="evidence" value="ECO:0007669"/>
    <property type="project" value="UniProtKB-ARBA"/>
</dbReference>
<proteinExistence type="inferred from homology"/>
<evidence type="ECO:0000256" key="1">
    <source>
        <dbReference type="ARBA" id="ARBA00004196"/>
    </source>
</evidence>
<reference evidence="5 6" key="1">
    <citation type="journal article" date="2009" name="Environ. Microbiol.">
        <title>Genome sequence of Desulfobacterium autotrophicum HRM2, a marine sulfate reducer oxidizing organic carbon completely to carbon dioxide.</title>
        <authorList>
            <person name="Strittmatter A.W."/>
            <person name="Liesegang H."/>
            <person name="Rabus R."/>
            <person name="Decker I."/>
            <person name="Amann J."/>
            <person name="Andres S."/>
            <person name="Henne A."/>
            <person name="Fricke W.F."/>
            <person name="Martinez-Arias R."/>
            <person name="Bartels D."/>
            <person name="Goesmann A."/>
            <person name="Krause L."/>
            <person name="Puehler A."/>
            <person name="Klenk H.P."/>
            <person name="Richter M."/>
            <person name="Schuler M."/>
            <person name="Gloeckner F.O."/>
            <person name="Meyerdierks A."/>
            <person name="Gottschalk G."/>
            <person name="Amann R."/>
        </authorList>
    </citation>
    <scope>NUCLEOTIDE SEQUENCE [LARGE SCALE GENOMIC DNA]</scope>
    <source>
        <strain evidence="6">ATCC 43914 / DSM 3382 / HRM2</strain>
    </source>
</reference>
<dbReference type="STRING" id="177437.HRM2_34620"/>
<comment type="subcellular location">
    <subcellularLocation>
        <location evidence="1">Cell envelope</location>
    </subcellularLocation>
</comment>
<dbReference type="HOGENOM" id="CLU_876097_0_0_7"/>
<dbReference type="GO" id="GO:0030313">
    <property type="term" value="C:cell envelope"/>
    <property type="evidence" value="ECO:0007669"/>
    <property type="project" value="UniProtKB-SubCell"/>
</dbReference>
<evidence type="ECO:0000259" key="4">
    <source>
        <dbReference type="Pfam" id="PF13407"/>
    </source>
</evidence>
<feature type="domain" description="Periplasmic binding protein" evidence="4">
    <location>
        <begin position="31"/>
        <end position="288"/>
    </location>
</feature>
<organism evidence="5 6">
    <name type="scientific">Desulforapulum autotrophicum (strain ATCC 43914 / DSM 3382 / VKM B-1955 / HRM2)</name>
    <name type="common">Desulfobacterium autotrophicum</name>
    <dbReference type="NCBI Taxonomy" id="177437"/>
    <lineage>
        <taxon>Bacteria</taxon>
        <taxon>Pseudomonadati</taxon>
        <taxon>Thermodesulfobacteriota</taxon>
        <taxon>Desulfobacteria</taxon>
        <taxon>Desulfobacterales</taxon>
        <taxon>Desulfobacteraceae</taxon>
        <taxon>Desulforapulum</taxon>
    </lineage>
</organism>
<dbReference type="AlphaFoldDB" id="C0Q932"/>
<dbReference type="Gene3D" id="3.40.50.2300">
    <property type="match status" value="2"/>
</dbReference>
<dbReference type="CDD" id="cd01536">
    <property type="entry name" value="PBP1_ABC_sugar_binding-like"/>
    <property type="match status" value="1"/>
</dbReference>
<dbReference type="Proteomes" id="UP000000442">
    <property type="component" value="Chromosome"/>
</dbReference>
<keyword evidence="5" id="KW-0378">Hydrolase</keyword>
<dbReference type="PANTHER" id="PTHR46847">
    <property type="entry name" value="D-ALLOSE-BINDING PERIPLASMIC PROTEIN-RELATED"/>
    <property type="match status" value="1"/>
</dbReference>
<evidence type="ECO:0000256" key="3">
    <source>
        <dbReference type="ARBA" id="ARBA00022729"/>
    </source>
</evidence>
<dbReference type="SUPFAM" id="SSF53822">
    <property type="entry name" value="Periplasmic binding protein-like I"/>
    <property type="match status" value="1"/>
</dbReference>
<dbReference type="eggNOG" id="COG1879">
    <property type="taxonomic scope" value="Bacteria"/>
</dbReference>
<dbReference type="KEGG" id="dat:HRM2_34620"/>
<dbReference type="EMBL" id="CP001087">
    <property type="protein sequence ID" value="ACN16537.1"/>
    <property type="molecule type" value="Genomic_DNA"/>
</dbReference>
<dbReference type="RefSeq" id="WP_015905290.1">
    <property type="nucleotide sequence ID" value="NC_012108.1"/>
</dbReference>
<dbReference type="EC" id="3.6.3.17" evidence="5"/>
<dbReference type="Pfam" id="PF13407">
    <property type="entry name" value="Peripla_BP_4"/>
    <property type="match status" value="1"/>
</dbReference>
<dbReference type="PANTHER" id="PTHR46847:SF1">
    <property type="entry name" value="D-ALLOSE-BINDING PERIPLASMIC PROTEIN-RELATED"/>
    <property type="match status" value="1"/>
</dbReference>
<sequence length="320" mass="35178">MKKVSFFIFFLIMTATLIWVFPAFAKEKTIGIIAFQMSSETHARTANRAAEKAKALGYKVTLLNSRGSLAEHAAQIENLILSRVDGIILCMSKPVQFDAQFVQAQEAGIPVITIMSGSNPNTLFDITVNEYQVGAQAALYLLGSMNYEGKILTQRFESNTSCRIRGKLLDVVLSENSAVNVVGSHTMAKTKSWREDVHNGMGALILKNQGKFKGVWASFDAQAFIIDDILTEQGMKKGDIVMVSVDGGQEVFRRIRDKESLITATVAIPFEAMGEKAVDSIDSILNGRASKADIVKGPYLLLDAVLVDKHNVPEEGKWPW</sequence>
<evidence type="ECO:0000313" key="5">
    <source>
        <dbReference type="EMBL" id="ACN16537.1"/>
    </source>
</evidence>
<name>C0Q932_DESAH</name>
<keyword evidence="6" id="KW-1185">Reference proteome</keyword>
<evidence type="ECO:0000313" key="6">
    <source>
        <dbReference type="Proteomes" id="UP000000442"/>
    </source>
</evidence>
<protein>
    <submittedName>
        <fullName evidence="5">RbsB</fullName>
        <ecNumber evidence="5">3.6.3.17</ecNumber>
    </submittedName>
</protein>
<comment type="similarity">
    <text evidence="2">Belongs to the bacterial solute-binding protein 2 family.</text>
</comment>
<keyword evidence="3" id="KW-0732">Signal</keyword>